<proteinExistence type="predicted"/>
<dbReference type="VEuPathDB" id="FungiDB:sscle_08g063330"/>
<evidence type="ECO:0008006" key="4">
    <source>
        <dbReference type="Google" id="ProtNLM"/>
    </source>
</evidence>
<evidence type="ECO:0000256" key="1">
    <source>
        <dbReference type="SAM" id="MobiDB-lite"/>
    </source>
</evidence>
<reference evidence="3" key="1">
    <citation type="journal article" date="2017" name="Genome Biol. Evol.">
        <title>The complete genome sequence of the phytopathogenic fungus Sclerotinia sclerotiorum reveals insights into the genome architecture of broad host range pathogens.</title>
        <authorList>
            <person name="Derbyshire M."/>
            <person name="Denton-Giles M."/>
            <person name="Hegedus D."/>
            <person name="Seifbarghy S."/>
            <person name="Rollins J."/>
            <person name="van Kan J."/>
            <person name="Seidl M.F."/>
            <person name="Faino L."/>
            <person name="Mbengue M."/>
            <person name="Navaud O."/>
            <person name="Raffaele S."/>
            <person name="Hammond-Kosack K."/>
            <person name="Heard S."/>
            <person name="Oliver R."/>
        </authorList>
    </citation>
    <scope>NUCLEOTIDE SEQUENCE [LARGE SCALE GENOMIC DNA]</scope>
    <source>
        <strain evidence="3">ATCC 18683 / 1980 / Ss-1</strain>
    </source>
</reference>
<dbReference type="Pfam" id="PF12824">
    <property type="entry name" value="MRP-L20"/>
    <property type="match status" value="1"/>
</dbReference>
<name>A0A1D9QAB2_SCLS1</name>
<evidence type="ECO:0000313" key="2">
    <source>
        <dbReference type="EMBL" id="APA11563.1"/>
    </source>
</evidence>
<dbReference type="Proteomes" id="UP000177798">
    <property type="component" value="Chromosome 8"/>
</dbReference>
<accession>A0A1D9QAB2</accession>
<feature type="compositionally biased region" description="Basic and acidic residues" evidence="1">
    <location>
        <begin position="186"/>
        <end position="202"/>
    </location>
</feature>
<protein>
    <recommendedName>
        <fullName evidence="4">60S ribosomal protein L20</fullName>
    </recommendedName>
</protein>
<dbReference type="AlphaFoldDB" id="A0A1D9QAB2"/>
<dbReference type="KEGG" id="ssl:SS1G_04992"/>
<dbReference type="PANTHER" id="PTHR28266">
    <property type="entry name" value="54S RIBOSOMAL PROTEIN L20, MITOCHONDRIAL"/>
    <property type="match status" value="1"/>
</dbReference>
<dbReference type="PANTHER" id="PTHR28266:SF1">
    <property type="entry name" value="LARGE RIBOSOMAL SUBUNIT PROTEIN ML58"/>
    <property type="match status" value="1"/>
</dbReference>
<dbReference type="RefSeq" id="XP_001593565.1">
    <property type="nucleotide sequence ID" value="XM_001593515.1"/>
</dbReference>
<sequence>MDLRILRRPVVDILSTKPQCLLSLNASARRHESTYRRTKQRLNVKPDPNFVPTDGALQDHIVFNPPSSSPSVFHTPLKFLPKEDKRRKLLAITQERLNAFSHRLPPPVNPKQLKYERHHLSEKDVAEIRRLRAEEPEKWTRLQLAKKFNCSSIFIGMITEASAEKRDLEREKLEAVKTRWGPTRTAARENRQRRIELAKRDE</sequence>
<evidence type="ECO:0000313" key="3">
    <source>
        <dbReference type="Proteomes" id="UP000177798"/>
    </source>
</evidence>
<feature type="region of interest" description="Disordered" evidence="1">
    <location>
        <begin position="179"/>
        <end position="202"/>
    </location>
</feature>
<dbReference type="InterPro" id="IPR024388">
    <property type="entry name" value="Ribosomal_mL58"/>
</dbReference>
<dbReference type="OMA" id="CSQFFVG"/>
<gene>
    <name evidence="2" type="ORF">sscle_08g063330</name>
</gene>
<organism evidence="2 3">
    <name type="scientific">Sclerotinia sclerotiorum (strain ATCC 18683 / 1980 / Ss-1)</name>
    <name type="common">White mold</name>
    <name type="synonym">Whetzelinia sclerotiorum</name>
    <dbReference type="NCBI Taxonomy" id="665079"/>
    <lineage>
        <taxon>Eukaryota</taxon>
        <taxon>Fungi</taxon>
        <taxon>Dikarya</taxon>
        <taxon>Ascomycota</taxon>
        <taxon>Pezizomycotina</taxon>
        <taxon>Leotiomycetes</taxon>
        <taxon>Helotiales</taxon>
        <taxon>Sclerotiniaceae</taxon>
        <taxon>Sclerotinia</taxon>
    </lineage>
</organism>
<dbReference type="OrthoDB" id="6021263at2759"/>
<dbReference type="EMBL" id="CP017821">
    <property type="protein sequence ID" value="APA11563.1"/>
    <property type="molecule type" value="Genomic_DNA"/>
</dbReference>